<feature type="domain" description="RDR1/2-like PH-like" evidence="1">
    <location>
        <begin position="19"/>
        <end position="72"/>
    </location>
</feature>
<dbReference type="AlphaFoldDB" id="M8C587"/>
<proteinExistence type="predicted"/>
<organism evidence="2">
    <name type="scientific">Aegilops tauschii</name>
    <name type="common">Tausch's goatgrass</name>
    <name type="synonym">Aegilops squarrosa</name>
    <dbReference type="NCBI Taxonomy" id="37682"/>
    <lineage>
        <taxon>Eukaryota</taxon>
        <taxon>Viridiplantae</taxon>
        <taxon>Streptophyta</taxon>
        <taxon>Embryophyta</taxon>
        <taxon>Tracheophyta</taxon>
        <taxon>Spermatophyta</taxon>
        <taxon>Magnoliopsida</taxon>
        <taxon>Liliopsida</taxon>
        <taxon>Poales</taxon>
        <taxon>Poaceae</taxon>
        <taxon>BOP clade</taxon>
        <taxon>Pooideae</taxon>
        <taxon>Triticodae</taxon>
        <taxon>Triticeae</taxon>
        <taxon>Triticinae</taxon>
        <taxon>Aegilops</taxon>
    </lineage>
</organism>
<sequence>MAPALLAPASTRPWCNCDAERKFEVANSCDNVRVEIIPWKRLIELYLNHDSRRYKLEVFFEDNMSCYKCSLIGPAESCCSKMLYGSSGIQYQMWEHLG</sequence>
<accession>M8C587</accession>
<dbReference type="Pfam" id="PF24823">
    <property type="entry name" value="PH_RDR2"/>
    <property type="match status" value="1"/>
</dbReference>
<evidence type="ECO:0000313" key="2">
    <source>
        <dbReference type="EnsemblPlants" id="EMT29424"/>
    </source>
</evidence>
<evidence type="ECO:0000259" key="1">
    <source>
        <dbReference type="Pfam" id="PF24823"/>
    </source>
</evidence>
<protein>
    <recommendedName>
        <fullName evidence="1">RDR1/2-like PH-like domain-containing protein</fullName>
    </recommendedName>
</protein>
<reference evidence="2" key="1">
    <citation type="submission" date="2015-06" db="UniProtKB">
        <authorList>
            <consortium name="EnsemblPlants"/>
        </authorList>
    </citation>
    <scope>IDENTIFICATION</scope>
</reference>
<dbReference type="InterPro" id="IPR057590">
    <property type="entry name" value="PH_RDR1/2-like"/>
</dbReference>
<name>M8C587_AEGTA</name>
<dbReference type="EnsemblPlants" id="EMT29424">
    <property type="protein sequence ID" value="EMT29424"/>
    <property type="gene ID" value="F775_21089"/>
</dbReference>